<dbReference type="GO" id="GO:0000224">
    <property type="term" value="F:peptide-N4-(N-acetyl-beta-glucosaminyl)asparagine amidase activity"/>
    <property type="evidence" value="ECO:0007669"/>
    <property type="project" value="TreeGrafter"/>
</dbReference>
<name>A0A4U0XRY5_9PEZI</name>
<dbReference type="InterPro" id="IPR050883">
    <property type="entry name" value="PNGase"/>
</dbReference>
<accession>A0A4U0XRY5</accession>
<dbReference type="GO" id="GO:0005634">
    <property type="term" value="C:nucleus"/>
    <property type="evidence" value="ECO:0007669"/>
    <property type="project" value="TreeGrafter"/>
</dbReference>
<gene>
    <name evidence="3" type="ORF">B0A55_03964</name>
</gene>
<dbReference type="PANTHER" id="PTHR12143">
    <property type="entry name" value="PEPTIDE N-GLYCANASE PNGASE -RELATED"/>
    <property type="match status" value="1"/>
</dbReference>
<dbReference type="STRING" id="329884.A0A4U0XRY5"/>
<evidence type="ECO:0008006" key="5">
    <source>
        <dbReference type="Google" id="ProtNLM"/>
    </source>
</evidence>
<proteinExistence type="predicted"/>
<dbReference type="GO" id="GO:0005975">
    <property type="term" value="P:carbohydrate metabolic process"/>
    <property type="evidence" value="ECO:0007669"/>
    <property type="project" value="InterPro"/>
</dbReference>
<dbReference type="InterPro" id="IPR014718">
    <property type="entry name" value="GH-type_carb-bd"/>
</dbReference>
<dbReference type="Proteomes" id="UP000309340">
    <property type="component" value="Unassembled WGS sequence"/>
</dbReference>
<dbReference type="FunFam" id="3.30.2080.10:FF:000001">
    <property type="entry name" value="Alpha-1,2-mannosidase subfamily"/>
    <property type="match status" value="1"/>
</dbReference>
<dbReference type="PANTHER" id="PTHR12143:SF27">
    <property type="entry name" value="ALPHA-1,2-MANNOSIDASE FAMILY PROTEIN (AFU_ORTHOLOGUE AFUA_5G10520)"/>
    <property type="match status" value="1"/>
</dbReference>
<dbReference type="Gene3D" id="2.70.98.10">
    <property type="match status" value="1"/>
</dbReference>
<dbReference type="Gene3D" id="1.20.1050.60">
    <property type="entry name" value="alpha-1,2-mannosidase"/>
    <property type="match status" value="1"/>
</dbReference>
<comment type="caution">
    <text evidence="3">The sequence shown here is derived from an EMBL/GenBank/DDBJ whole genome shotgun (WGS) entry which is preliminary data.</text>
</comment>
<dbReference type="SUPFAM" id="SSF48208">
    <property type="entry name" value="Six-hairpin glycosidases"/>
    <property type="match status" value="1"/>
</dbReference>
<dbReference type="Gene3D" id="1.20.1610.10">
    <property type="entry name" value="alpha-1,2-mannosidases domains"/>
    <property type="match status" value="1"/>
</dbReference>
<sequence length="800" mass="87589">MASAILSAGLAVAQVDYSQYVSPLIGSEGPFPGLAFGGGDIFVGAALPFGVAKVGIDTYEDNTTFSTLNGGYTPQGRVTAISMMHESGTGGAPKYGIVPQMPLSTLEGVDVLDNTTYWQQRVGEDTARVGYFATQLESGVGVQLSAGTHSGIMEYDFPAGGEKHVLVDLSHYLPSETGGSGNQAYVAGAIDLQPGGKVYTGYTTVGGGWGESAPMTVYVCGEFEQAPDQANTFSGRLTDPIQRYHTWSNGPVPQAVFSNLSEVSGPLNNRVGALFTWSNASSSTVRSRVGISLISADKACDFKNKEIGSWNLNNTVNAAVQKWNTDVFSKIQVPTDSSQNRTNLVLLYSSLYFMHLMPSDRTGENPLWSNDEPSWDDFYTLWDIFRCTTSLYHLIQPERYVSMIQALIDIWRWEGFMPDGRSGNYNGLVQGGSNADNVLADAYVKKLAGINWTEAYQAMLKDAEVVPYNTFSFTDFTASVKEGRGALYDWIPLGYVSSDRSTRAVSRSVEYALNDFSLSQVARGVAPNDTQKYLRRSAQWQNIWAHNVTHKNFTGFLAPRLSSGAFNISGYNPALCGGCEWSAISYEGTPFEYSFTIPHDMQTLIHFMGGPAEFERRLDYIFMPNTSEQNLGANGAGITTLINIGNEPDFATPYEYNYLNKQYKSVQQSRSLANTYFHDAPYGVPGNSDAGALNSWLIWQMLGLYPVVTQPVYLIESPWFSDINMTINGNATLRITATGLDNANSYYVQSVKVNGQQWNQNWLEHSDVMVSGGTIEYELGSESKLWESGDVPPSPGHLVL</sequence>
<evidence type="ECO:0000313" key="3">
    <source>
        <dbReference type="EMBL" id="TKA79216.1"/>
    </source>
</evidence>
<evidence type="ECO:0000259" key="1">
    <source>
        <dbReference type="Pfam" id="PF07971"/>
    </source>
</evidence>
<dbReference type="OrthoDB" id="449263at2759"/>
<keyword evidence="4" id="KW-1185">Reference proteome</keyword>
<dbReference type="GO" id="GO:0006516">
    <property type="term" value="P:glycoprotein catabolic process"/>
    <property type="evidence" value="ECO:0007669"/>
    <property type="project" value="TreeGrafter"/>
</dbReference>
<dbReference type="EMBL" id="NAJQ01000095">
    <property type="protein sequence ID" value="TKA79216.1"/>
    <property type="molecule type" value="Genomic_DNA"/>
</dbReference>
<dbReference type="InterPro" id="IPR008928">
    <property type="entry name" value="6-hairpin_glycosidase_sf"/>
</dbReference>
<reference evidence="3 4" key="1">
    <citation type="submission" date="2017-03" db="EMBL/GenBank/DDBJ databases">
        <title>Genomes of endolithic fungi from Antarctica.</title>
        <authorList>
            <person name="Coleine C."/>
            <person name="Masonjones S."/>
            <person name="Stajich J.E."/>
        </authorList>
    </citation>
    <scope>NUCLEOTIDE SEQUENCE [LARGE SCALE GENOMIC DNA]</scope>
    <source>
        <strain evidence="3 4">CCFEE 5184</strain>
    </source>
</reference>
<evidence type="ECO:0000259" key="2">
    <source>
        <dbReference type="Pfam" id="PF17678"/>
    </source>
</evidence>
<feature type="domain" description="Glycosyl hydrolase family 92" evidence="1">
    <location>
        <begin position="298"/>
        <end position="780"/>
    </location>
</feature>
<dbReference type="InterPro" id="IPR012939">
    <property type="entry name" value="Glyco_hydro_92"/>
</dbReference>
<dbReference type="InterPro" id="IPR005887">
    <property type="entry name" value="GH92_a_mannosidase_put"/>
</dbReference>
<dbReference type="GO" id="GO:0005829">
    <property type="term" value="C:cytosol"/>
    <property type="evidence" value="ECO:0007669"/>
    <property type="project" value="TreeGrafter"/>
</dbReference>
<dbReference type="InterPro" id="IPR041371">
    <property type="entry name" value="GH92_N"/>
</dbReference>
<protein>
    <recommendedName>
        <fullName evidence="5">Glycosyl hydrolase family 92 domain-containing protein</fullName>
    </recommendedName>
</protein>
<dbReference type="Pfam" id="PF17678">
    <property type="entry name" value="Glyco_hydro_92N"/>
    <property type="match status" value="1"/>
</dbReference>
<dbReference type="NCBIfam" id="TIGR01180">
    <property type="entry name" value="aman2_put"/>
    <property type="match status" value="1"/>
</dbReference>
<evidence type="ECO:0000313" key="4">
    <source>
        <dbReference type="Proteomes" id="UP000309340"/>
    </source>
</evidence>
<dbReference type="Pfam" id="PF07971">
    <property type="entry name" value="Glyco_hydro_92"/>
    <property type="match status" value="1"/>
</dbReference>
<dbReference type="GO" id="GO:0030246">
    <property type="term" value="F:carbohydrate binding"/>
    <property type="evidence" value="ECO:0007669"/>
    <property type="project" value="InterPro"/>
</dbReference>
<feature type="domain" description="Glycosyl hydrolase family 92 N-terminal" evidence="2">
    <location>
        <begin position="20"/>
        <end position="292"/>
    </location>
</feature>
<dbReference type="AlphaFoldDB" id="A0A4U0XRY5"/>
<organism evidence="3 4">
    <name type="scientific">Friedmanniomyces simplex</name>
    <dbReference type="NCBI Taxonomy" id="329884"/>
    <lineage>
        <taxon>Eukaryota</taxon>
        <taxon>Fungi</taxon>
        <taxon>Dikarya</taxon>
        <taxon>Ascomycota</taxon>
        <taxon>Pezizomycotina</taxon>
        <taxon>Dothideomycetes</taxon>
        <taxon>Dothideomycetidae</taxon>
        <taxon>Mycosphaerellales</taxon>
        <taxon>Teratosphaeriaceae</taxon>
        <taxon>Friedmanniomyces</taxon>
    </lineage>
</organism>
<dbReference type="FunFam" id="1.20.1050.60:FF:000002">
    <property type="entry name" value="Glycosyl hydrolase family 92"/>
    <property type="match status" value="1"/>
</dbReference>
<dbReference type="Gene3D" id="3.30.2080.10">
    <property type="entry name" value="GH92 mannosidase domain"/>
    <property type="match status" value="1"/>
</dbReference>